<keyword evidence="1" id="KW-0472">Membrane</keyword>
<dbReference type="Proteomes" id="UP001457282">
    <property type="component" value="Unassembled WGS sequence"/>
</dbReference>
<reference evidence="2 3" key="1">
    <citation type="journal article" date="2023" name="G3 (Bethesda)">
        <title>A chromosome-length genome assembly and annotation of blackberry (Rubus argutus, cv. 'Hillquist').</title>
        <authorList>
            <person name="Bruna T."/>
            <person name="Aryal R."/>
            <person name="Dudchenko O."/>
            <person name="Sargent D.J."/>
            <person name="Mead D."/>
            <person name="Buti M."/>
            <person name="Cavallini A."/>
            <person name="Hytonen T."/>
            <person name="Andres J."/>
            <person name="Pham M."/>
            <person name="Weisz D."/>
            <person name="Mascagni F."/>
            <person name="Usai G."/>
            <person name="Natali L."/>
            <person name="Bassil N."/>
            <person name="Fernandez G.E."/>
            <person name="Lomsadze A."/>
            <person name="Armour M."/>
            <person name="Olukolu B."/>
            <person name="Poorten T."/>
            <person name="Britton C."/>
            <person name="Davik J."/>
            <person name="Ashrafi H."/>
            <person name="Aiden E.L."/>
            <person name="Borodovsky M."/>
            <person name="Worthington M."/>
        </authorList>
    </citation>
    <scope>NUCLEOTIDE SEQUENCE [LARGE SCALE GENOMIC DNA]</scope>
    <source>
        <strain evidence="2">PI 553951</strain>
    </source>
</reference>
<keyword evidence="1" id="KW-0812">Transmembrane</keyword>
<sequence length="87" mass="9547">MDSLSVMLFHDYSTSLSPTISGAEDPLSTFCSTDARKLRCKIAHSRVISRLSLGHCLLILPFWVVSTMAALAITATKSMDKHFVEGM</sequence>
<name>A0AAW1XHF7_RUBAR</name>
<accession>A0AAW1XHF7</accession>
<dbReference type="EMBL" id="JBEDUW010000003">
    <property type="protein sequence ID" value="KAK9936132.1"/>
    <property type="molecule type" value="Genomic_DNA"/>
</dbReference>
<proteinExistence type="predicted"/>
<evidence type="ECO:0000256" key="1">
    <source>
        <dbReference type="SAM" id="Phobius"/>
    </source>
</evidence>
<evidence type="ECO:0000313" key="3">
    <source>
        <dbReference type="Proteomes" id="UP001457282"/>
    </source>
</evidence>
<comment type="caution">
    <text evidence="2">The sequence shown here is derived from an EMBL/GenBank/DDBJ whole genome shotgun (WGS) entry which is preliminary data.</text>
</comment>
<dbReference type="AlphaFoldDB" id="A0AAW1XHF7"/>
<keyword evidence="3" id="KW-1185">Reference proteome</keyword>
<gene>
    <name evidence="2" type="ORF">M0R45_012993</name>
</gene>
<protein>
    <submittedName>
        <fullName evidence="2">Uncharacterized protein</fullName>
    </submittedName>
</protein>
<keyword evidence="1" id="KW-1133">Transmembrane helix</keyword>
<feature type="transmembrane region" description="Helical" evidence="1">
    <location>
        <begin position="51"/>
        <end position="73"/>
    </location>
</feature>
<organism evidence="2 3">
    <name type="scientific">Rubus argutus</name>
    <name type="common">Southern blackberry</name>
    <dbReference type="NCBI Taxonomy" id="59490"/>
    <lineage>
        <taxon>Eukaryota</taxon>
        <taxon>Viridiplantae</taxon>
        <taxon>Streptophyta</taxon>
        <taxon>Embryophyta</taxon>
        <taxon>Tracheophyta</taxon>
        <taxon>Spermatophyta</taxon>
        <taxon>Magnoliopsida</taxon>
        <taxon>eudicotyledons</taxon>
        <taxon>Gunneridae</taxon>
        <taxon>Pentapetalae</taxon>
        <taxon>rosids</taxon>
        <taxon>fabids</taxon>
        <taxon>Rosales</taxon>
        <taxon>Rosaceae</taxon>
        <taxon>Rosoideae</taxon>
        <taxon>Rosoideae incertae sedis</taxon>
        <taxon>Rubus</taxon>
    </lineage>
</organism>
<evidence type="ECO:0000313" key="2">
    <source>
        <dbReference type="EMBL" id="KAK9936132.1"/>
    </source>
</evidence>